<name>A0A2S6I469_9BACT</name>
<evidence type="ECO:0000256" key="1">
    <source>
        <dbReference type="SAM" id="SignalP"/>
    </source>
</evidence>
<evidence type="ECO:0000313" key="3">
    <source>
        <dbReference type="Proteomes" id="UP000237662"/>
    </source>
</evidence>
<dbReference type="NCBIfam" id="TIGR03519">
    <property type="entry name" value="T9SS_PorP_fam"/>
    <property type="match status" value="1"/>
</dbReference>
<dbReference type="InterPro" id="IPR019861">
    <property type="entry name" value="PorP/SprF_Bacteroidetes"/>
</dbReference>
<dbReference type="AlphaFoldDB" id="A0A2S6I469"/>
<dbReference type="Pfam" id="PF11751">
    <property type="entry name" value="PorP_SprF"/>
    <property type="match status" value="1"/>
</dbReference>
<dbReference type="OrthoDB" id="1186563at2"/>
<keyword evidence="3" id="KW-1185">Reference proteome</keyword>
<evidence type="ECO:0000313" key="2">
    <source>
        <dbReference type="EMBL" id="PPK85859.1"/>
    </source>
</evidence>
<dbReference type="RefSeq" id="WP_104421187.1">
    <property type="nucleotide sequence ID" value="NZ_PTJC01000006.1"/>
</dbReference>
<keyword evidence="1" id="KW-0732">Signal</keyword>
<dbReference type="Proteomes" id="UP000237662">
    <property type="component" value="Unassembled WGS sequence"/>
</dbReference>
<proteinExistence type="predicted"/>
<organism evidence="2 3">
    <name type="scientific">Neolewinella xylanilytica</name>
    <dbReference type="NCBI Taxonomy" id="1514080"/>
    <lineage>
        <taxon>Bacteria</taxon>
        <taxon>Pseudomonadati</taxon>
        <taxon>Bacteroidota</taxon>
        <taxon>Saprospiria</taxon>
        <taxon>Saprospirales</taxon>
        <taxon>Lewinellaceae</taxon>
        <taxon>Neolewinella</taxon>
    </lineage>
</organism>
<comment type="caution">
    <text evidence="2">The sequence shown here is derived from an EMBL/GenBank/DDBJ whole genome shotgun (WGS) entry which is preliminary data.</text>
</comment>
<feature type="signal peptide" evidence="1">
    <location>
        <begin position="1"/>
        <end position="19"/>
    </location>
</feature>
<accession>A0A2S6I469</accession>
<feature type="chain" id="PRO_5015552946" evidence="1">
    <location>
        <begin position="20"/>
        <end position="348"/>
    </location>
</feature>
<gene>
    <name evidence="2" type="ORF">CLV84_2766</name>
</gene>
<reference evidence="2 3" key="1">
    <citation type="submission" date="2018-02" db="EMBL/GenBank/DDBJ databases">
        <title>Genomic Encyclopedia of Archaeal and Bacterial Type Strains, Phase II (KMG-II): from individual species to whole genera.</title>
        <authorList>
            <person name="Goeker M."/>
        </authorList>
    </citation>
    <scope>NUCLEOTIDE SEQUENCE [LARGE SCALE GENOMIC DNA]</scope>
    <source>
        <strain evidence="2 3">DSM 29526</strain>
    </source>
</reference>
<protein>
    <submittedName>
        <fullName evidence="2">Type IX secretion system PorP/SprF family membrane protein</fullName>
    </submittedName>
</protein>
<dbReference type="EMBL" id="PTJC01000006">
    <property type="protein sequence ID" value="PPK85859.1"/>
    <property type="molecule type" value="Genomic_DNA"/>
</dbReference>
<sequence>MKLVHTLCFVILFAFSLQAQDIHFSQFYMSPLNLNPAMTGVMNCNSRIALNYRSQWASVLGSNAFQTYSVSYDQRIAVGRNDFFGVGGTFWGDRAGEASFATTTGKLSASYSKKLGGARDYGNYLVAGAEVGAAQRSLDFLALRWGSQHDGDGGFNGGLPSGENTLDRDEFLFSDMAAGLLWFMVFDENNSLYAGGALHHLNRANQSFDLEGEDLLYTRFTAHAGGEFMLNRRFGLVPGAILMTQGPSFQVNAGTNLKFLLDAGRNAASQAFQVGIWTRVSNRLDSSVLTDAIILSTRFDYENFALGFSYDINTSDLRVATDGNGGFELSLQYKICGSQRRGVYCPQF</sequence>